<evidence type="ECO:0000259" key="11">
    <source>
        <dbReference type="Pfam" id="PF22600"/>
    </source>
</evidence>
<evidence type="ECO:0000256" key="3">
    <source>
        <dbReference type="ARBA" id="ARBA00004496"/>
    </source>
</evidence>
<feature type="region of interest" description="Disordered" evidence="9">
    <location>
        <begin position="211"/>
        <end position="238"/>
    </location>
</feature>
<dbReference type="Pfam" id="PF22600">
    <property type="entry name" value="MTPAP-like_central"/>
    <property type="match status" value="1"/>
</dbReference>
<organism evidence="12 13">
    <name type="scientific">Gonium pectorale</name>
    <name type="common">Green alga</name>
    <dbReference type="NCBI Taxonomy" id="33097"/>
    <lineage>
        <taxon>Eukaryota</taxon>
        <taxon>Viridiplantae</taxon>
        <taxon>Chlorophyta</taxon>
        <taxon>core chlorophytes</taxon>
        <taxon>Chlorophyceae</taxon>
        <taxon>CS clade</taxon>
        <taxon>Chlamydomonadales</taxon>
        <taxon>Volvocaceae</taxon>
        <taxon>Gonium</taxon>
    </lineage>
</organism>
<feature type="domain" description="Poly(A) RNA polymerase mitochondrial-like central palm" evidence="11">
    <location>
        <begin position="525"/>
        <end position="571"/>
    </location>
</feature>
<dbReference type="Gene3D" id="1.10.1410.10">
    <property type="match status" value="2"/>
</dbReference>
<feature type="region of interest" description="Disordered" evidence="9">
    <location>
        <begin position="27"/>
        <end position="65"/>
    </location>
</feature>
<evidence type="ECO:0000256" key="7">
    <source>
        <dbReference type="ARBA" id="ARBA00022842"/>
    </source>
</evidence>
<feature type="compositionally biased region" description="Low complexity" evidence="9">
    <location>
        <begin position="282"/>
        <end position="291"/>
    </location>
</feature>
<dbReference type="PANTHER" id="PTHR12271:SF40">
    <property type="entry name" value="POLY(A) RNA POLYMERASE GLD2"/>
    <property type="match status" value="1"/>
</dbReference>
<keyword evidence="7" id="KW-0460">Magnesium</keyword>
<dbReference type="SUPFAM" id="SSF81301">
    <property type="entry name" value="Nucleotidyltransferase"/>
    <property type="match status" value="2"/>
</dbReference>
<evidence type="ECO:0000256" key="9">
    <source>
        <dbReference type="SAM" id="MobiDB-lite"/>
    </source>
</evidence>
<dbReference type="OrthoDB" id="407432at2759"/>
<evidence type="ECO:0000313" key="13">
    <source>
        <dbReference type="Proteomes" id="UP000075714"/>
    </source>
</evidence>
<feature type="compositionally biased region" description="Polar residues" evidence="9">
    <location>
        <begin position="267"/>
        <end position="281"/>
    </location>
</feature>
<dbReference type="InterPro" id="IPR043519">
    <property type="entry name" value="NT_sf"/>
</dbReference>
<evidence type="ECO:0000256" key="1">
    <source>
        <dbReference type="ARBA" id="ARBA00001936"/>
    </source>
</evidence>
<name>A0A150GXR2_GONPE</name>
<evidence type="ECO:0000256" key="2">
    <source>
        <dbReference type="ARBA" id="ARBA00001946"/>
    </source>
</evidence>
<dbReference type="GO" id="GO:0046872">
    <property type="term" value="F:metal ion binding"/>
    <property type="evidence" value="ECO:0007669"/>
    <property type="project" value="UniProtKB-KW"/>
</dbReference>
<dbReference type="InterPro" id="IPR002058">
    <property type="entry name" value="PAP_assoc"/>
</dbReference>
<dbReference type="Pfam" id="PF03828">
    <property type="entry name" value="PAP_assoc"/>
    <property type="match status" value="1"/>
</dbReference>
<keyword evidence="5" id="KW-0808">Transferase</keyword>
<keyword evidence="13" id="KW-1185">Reference proteome</keyword>
<accession>A0A150GXR2</accession>
<dbReference type="GO" id="GO:0005737">
    <property type="term" value="C:cytoplasm"/>
    <property type="evidence" value="ECO:0007669"/>
    <property type="project" value="UniProtKB-SubCell"/>
</dbReference>
<comment type="subcellular location">
    <subcellularLocation>
        <location evidence="3">Cytoplasm</location>
    </subcellularLocation>
</comment>
<feature type="compositionally biased region" description="Low complexity" evidence="9">
    <location>
        <begin position="872"/>
        <end position="884"/>
    </location>
</feature>
<dbReference type="GO" id="GO:0016779">
    <property type="term" value="F:nucleotidyltransferase activity"/>
    <property type="evidence" value="ECO:0007669"/>
    <property type="project" value="TreeGrafter"/>
</dbReference>
<dbReference type="Gene3D" id="3.30.460.10">
    <property type="entry name" value="Beta Polymerase, domain 2"/>
    <property type="match status" value="1"/>
</dbReference>
<dbReference type="SUPFAM" id="SSF81631">
    <property type="entry name" value="PAP/OAS1 substrate-binding domain"/>
    <property type="match status" value="1"/>
</dbReference>
<evidence type="ECO:0000313" key="12">
    <source>
        <dbReference type="EMBL" id="KXZ54605.1"/>
    </source>
</evidence>
<proteinExistence type="predicted"/>
<dbReference type="PANTHER" id="PTHR12271">
    <property type="entry name" value="POLY A POLYMERASE CID PAP -RELATED"/>
    <property type="match status" value="1"/>
</dbReference>
<comment type="caution">
    <text evidence="12">The sequence shown here is derived from an EMBL/GenBank/DDBJ whole genome shotgun (WGS) entry which is preliminary data.</text>
</comment>
<evidence type="ECO:0000259" key="10">
    <source>
        <dbReference type="Pfam" id="PF03828"/>
    </source>
</evidence>
<keyword evidence="8" id="KW-0175">Coiled coil</keyword>
<dbReference type="STRING" id="33097.A0A150GXR2"/>
<evidence type="ECO:0000256" key="4">
    <source>
        <dbReference type="ARBA" id="ARBA00022490"/>
    </source>
</evidence>
<sequence>MGYAAGPYYMAHMPTGAMVMGLHHASNGGNSGDASREGSAHGANHSGAATGRDGGSSSGGGAAWRGGVGRNAGAVSGAGTGAHVAVGKHGGQYGQQQMGHEGGPAYGVAHMHHGPYAVYGMMAPGIVVPQVLSPVVGSPRGPMGEPHHMGTMLVSHGHGHAAPMAMGHMHGHMGSVTHHAHALHGPYPPHGHMGAGHHMSGLGHMGHVGHAMSGHHHNHHQGGYPPPHPHSMTGGGYPGGGGGSYGPYGHMVGGSYGSARAVGKNAGAQQPSAAGQKTLQQAGRSGASSGLSGAGGSGNAGGSAGAGSGRESPTGGRARAKADKPRAQEQRERKPGNARAPTAVAQCAAQVPELDAQLRALAERLAPGEEELAAHQLAFEAVRSLVASSWPEVKVYLFGSAANGLSIAGANSIDVTLEVPGMVWDDHAAKAAMVTALGELAAGGPLTAATVAPVVASEPELEGNKAEGMDAESAVEVQHELNAPVLEGTAAADTPAAAEVDAGAAAAVVGEGEGGVVNGRPQGGLMQSVTALPKARTPIVKLTVPATQTRVDITINNLLALSNTRLVADYARLDGRLRQLTLLVKHWARTRCVNDAYRGSLSSYAYVLLCIWLLQQRRPPVLPVLQARQPHTYDVTVGPWRCSYNDQLDELQDFGASNGESLAELLVAFFDHWAWRHDYNGAVVCVRTGGTTTKAAKEWTKRQGNERHLMCIEDPFELSHDLGRTIDKAAVQVLRREFERAAKIFATNPDPLPELLAPLTPEEEATVAAALQSRRRAAKEREKEKERAKLAAAAAAAAGGDGAVSGDAEAVAALPLAVTASDEADGEGEGSCSGLPGHSRGSDDGTGDADPDSEGTWSGEVHLHGDGSLSRQAQAAEPASAQAADPGHAATVAQEPTNGEGVVSM</sequence>
<dbReference type="AlphaFoldDB" id="A0A150GXR2"/>
<dbReference type="InterPro" id="IPR054708">
    <property type="entry name" value="MTPAP-like_central"/>
</dbReference>
<evidence type="ECO:0000256" key="5">
    <source>
        <dbReference type="ARBA" id="ARBA00022679"/>
    </source>
</evidence>
<evidence type="ECO:0000256" key="6">
    <source>
        <dbReference type="ARBA" id="ARBA00022723"/>
    </source>
</evidence>
<dbReference type="Proteomes" id="UP000075714">
    <property type="component" value="Unassembled WGS sequence"/>
</dbReference>
<feature type="compositionally biased region" description="Low complexity" evidence="9">
    <location>
        <begin position="40"/>
        <end position="51"/>
    </location>
</feature>
<feature type="compositionally biased region" description="Gly residues" evidence="9">
    <location>
        <begin position="292"/>
        <end position="308"/>
    </location>
</feature>
<feature type="compositionally biased region" description="Basic and acidic residues" evidence="9">
    <location>
        <begin position="320"/>
        <end position="335"/>
    </location>
</feature>
<comment type="cofactor">
    <cofactor evidence="1">
        <name>Mn(2+)</name>
        <dbReference type="ChEBI" id="CHEBI:29035"/>
    </cofactor>
</comment>
<comment type="cofactor">
    <cofactor evidence="2">
        <name>Mg(2+)</name>
        <dbReference type="ChEBI" id="CHEBI:18420"/>
    </cofactor>
</comment>
<keyword evidence="6" id="KW-0479">Metal-binding</keyword>
<feature type="region of interest" description="Disordered" evidence="9">
    <location>
        <begin position="820"/>
        <end position="905"/>
    </location>
</feature>
<evidence type="ECO:0000256" key="8">
    <source>
        <dbReference type="SAM" id="Coils"/>
    </source>
</evidence>
<gene>
    <name evidence="12" type="ORF">GPECTOR_4g670</name>
</gene>
<protein>
    <submittedName>
        <fullName evidence="12">Uncharacterized protein</fullName>
    </submittedName>
</protein>
<dbReference type="GO" id="GO:0031123">
    <property type="term" value="P:RNA 3'-end processing"/>
    <property type="evidence" value="ECO:0007669"/>
    <property type="project" value="TreeGrafter"/>
</dbReference>
<feature type="coiled-coil region" evidence="8">
    <location>
        <begin position="768"/>
        <end position="796"/>
    </location>
</feature>
<reference evidence="13" key="1">
    <citation type="journal article" date="2016" name="Nat. Commun.">
        <title>The Gonium pectorale genome demonstrates co-option of cell cycle regulation during the evolution of multicellularity.</title>
        <authorList>
            <person name="Hanschen E.R."/>
            <person name="Marriage T.N."/>
            <person name="Ferris P.J."/>
            <person name="Hamaji T."/>
            <person name="Toyoda A."/>
            <person name="Fujiyama A."/>
            <person name="Neme R."/>
            <person name="Noguchi H."/>
            <person name="Minakuchi Y."/>
            <person name="Suzuki M."/>
            <person name="Kawai-Toyooka H."/>
            <person name="Smith D.R."/>
            <person name="Sparks H."/>
            <person name="Anderson J."/>
            <person name="Bakaric R."/>
            <person name="Luria V."/>
            <person name="Karger A."/>
            <person name="Kirschner M.W."/>
            <person name="Durand P.M."/>
            <person name="Michod R.E."/>
            <person name="Nozaki H."/>
            <person name="Olson B.J."/>
        </authorList>
    </citation>
    <scope>NUCLEOTIDE SEQUENCE [LARGE SCALE GENOMIC DNA]</scope>
    <source>
        <strain evidence="13">NIES-2863</strain>
    </source>
</reference>
<dbReference type="EMBL" id="LSYV01000005">
    <property type="protein sequence ID" value="KXZ54605.1"/>
    <property type="molecule type" value="Genomic_DNA"/>
</dbReference>
<feature type="domain" description="PAP-associated" evidence="10">
    <location>
        <begin position="661"/>
        <end position="720"/>
    </location>
</feature>
<feature type="region of interest" description="Disordered" evidence="9">
    <location>
        <begin position="263"/>
        <end position="342"/>
    </location>
</feature>
<feature type="compositionally biased region" description="Gly residues" evidence="9">
    <location>
        <begin position="52"/>
        <end position="65"/>
    </location>
</feature>
<keyword evidence="4" id="KW-0963">Cytoplasm</keyword>